<dbReference type="EMBL" id="GL833121">
    <property type="protein sequence ID" value="EGB11813.1"/>
    <property type="molecule type" value="Genomic_DNA"/>
</dbReference>
<name>F0XYS2_AURAN</name>
<feature type="region of interest" description="Disordered" evidence="1">
    <location>
        <begin position="1"/>
        <end position="100"/>
    </location>
</feature>
<dbReference type="KEGG" id="aaf:AURANDRAFT_70643"/>
<proteinExistence type="predicted"/>
<dbReference type="GeneID" id="20227849"/>
<evidence type="ECO:0000256" key="1">
    <source>
        <dbReference type="SAM" id="MobiDB-lite"/>
    </source>
</evidence>
<feature type="non-terminal residue" evidence="2">
    <location>
        <position position="1"/>
    </location>
</feature>
<feature type="compositionally biased region" description="Basic residues" evidence="1">
    <location>
        <begin position="11"/>
        <end position="23"/>
    </location>
</feature>
<dbReference type="AlphaFoldDB" id="F0XYS2"/>
<organism evidence="3">
    <name type="scientific">Aureococcus anophagefferens</name>
    <name type="common">Harmful bloom alga</name>
    <dbReference type="NCBI Taxonomy" id="44056"/>
    <lineage>
        <taxon>Eukaryota</taxon>
        <taxon>Sar</taxon>
        <taxon>Stramenopiles</taxon>
        <taxon>Ochrophyta</taxon>
        <taxon>Pelagophyceae</taxon>
        <taxon>Pelagomonadales</taxon>
        <taxon>Pelagomonadaceae</taxon>
        <taxon>Aureococcus</taxon>
    </lineage>
</organism>
<feature type="region of interest" description="Disordered" evidence="1">
    <location>
        <begin position="216"/>
        <end position="273"/>
    </location>
</feature>
<dbReference type="Proteomes" id="UP000002729">
    <property type="component" value="Unassembled WGS sequence"/>
</dbReference>
<gene>
    <name evidence="2" type="ORF">AURANDRAFT_70643</name>
</gene>
<dbReference type="InParanoid" id="F0XYS2"/>
<keyword evidence="3" id="KW-1185">Reference proteome</keyword>
<feature type="compositionally biased region" description="Basic and acidic residues" evidence="1">
    <location>
        <begin position="1"/>
        <end position="10"/>
    </location>
</feature>
<feature type="non-terminal residue" evidence="2">
    <location>
        <position position="273"/>
    </location>
</feature>
<accession>F0XYS2</accession>
<protein>
    <submittedName>
        <fullName evidence="2">Expressed protein</fullName>
    </submittedName>
</protein>
<evidence type="ECO:0000313" key="2">
    <source>
        <dbReference type="EMBL" id="EGB11813.1"/>
    </source>
</evidence>
<dbReference type="RefSeq" id="XP_009032937.1">
    <property type="nucleotide sequence ID" value="XM_009034689.1"/>
</dbReference>
<feature type="compositionally biased region" description="Basic residues" evidence="1">
    <location>
        <begin position="59"/>
        <end position="78"/>
    </location>
</feature>
<sequence>VGPRDAEAGRPRRRRRRRVRRRRVVDLRPQRRRRPGADVLEAREEAKQGRPGRQGAPARGHRPVRVPRRDGRVRRPRARPLGERRGAVLRRGPRGDPRGRLRVPRELQRLRLHGGPHADARVGLRRVPRGLVPLPAARRHDGPLRRRLRADAPPVLRAECAPRLPRRRAGHLRGDVDRAVAARLRGAAIWLPGDGLRRRGPAVVLPAGRRRLRDGVAPLRRRRADGGADLRPVGQAHAPPVVQAHGPPGLSRPRPAPPPTPARSTRPTLHELV</sequence>
<feature type="compositionally biased region" description="Low complexity" evidence="1">
    <location>
        <begin position="49"/>
        <end position="58"/>
    </location>
</feature>
<reference evidence="2 3" key="1">
    <citation type="journal article" date="2011" name="Proc. Natl. Acad. Sci. U.S.A.">
        <title>Niche of harmful alga Aureococcus anophagefferens revealed through ecogenomics.</title>
        <authorList>
            <person name="Gobler C.J."/>
            <person name="Berry D.L."/>
            <person name="Dyhrman S.T."/>
            <person name="Wilhelm S.W."/>
            <person name="Salamov A."/>
            <person name="Lobanov A.V."/>
            <person name="Zhang Y."/>
            <person name="Collier J.L."/>
            <person name="Wurch L.L."/>
            <person name="Kustka A.B."/>
            <person name="Dill B.D."/>
            <person name="Shah M."/>
            <person name="VerBerkmoes N.C."/>
            <person name="Kuo A."/>
            <person name="Terry A."/>
            <person name="Pangilinan J."/>
            <person name="Lindquist E.A."/>
            <person name="Lucas S."/>
            <person name="Paulsen I.T."/>
            <person name="Hattenrath-Lehmann T.K."/>
            <person name="Talmage S.C."/>
            <person name="Walker E.A."/>
            <person name="Koch F."/>
            <person name="Burson A.M."/>
            <person name="Marcoval M.A."/>
            <person name="Tang Y.Z."/>
            <person name="Lecleir G.R."/>
            <person name="Coyne K.J."/>
            <person name="Berg G.M."/>
            <person name="Bertrand E.M."/>
            <person name="Saito M.A."/>
            <person name="Gladyshev V.N."/>
            <person name="Grigoriev I.V."/>
        </authorList>
    </citation>
    <scope>NUCLEOTIDE SEQUENCE [LARGE SCALE GENOMIC DNA]</scope>
    <source>
        <strain evidence="3">CCMP 1984</strain>
    </source>
</reference>
<evidence type="ECO:0000313" key="3">
    <source>
        <dbReference type="Proteomes" id="UP000002729"/>
    </source>
</evidence>